<dbReference type="InterPro" id="IPR036188">
    <property type="entry name" value="FAD/NAD-bd_sf"/>
</dbReference>
<feature type="signal peptide" evidence="6">
    <location>
        <begin position="1"/>
        <end position="22"/>
    </location>
</feature>
<keyword evidence="1" id="KW-0004">4Fe-4S</keyword>
<keyword evidence="8" id="KW-1185">Reference proteome</keyword>
<organism evidence="7 8">
    <name type="scientific">Sphingobacterium micropteri</name>
    <dbReference type="NCBI Taxonomy" id="2763501"/>
    <lineage>
        <taxon>Bacteria</taxon>
        <taxon>Pseudomonadati</taxon>
        <taxon>Bacteroidota</taxon>
        <taxon>Sphingobacteriia</taxon>
        <taxon>Sphingobacteriales</taxon>
        <taxon>Sphingobacteriaceae</taxon>
        <taxon>Sphingobacterium</taxon>
    </lineage>
</organism>
<evidence type="ECO:0000256" key="4">
    <source>
        <dbReference type="ARBA" id="ARBA00023004"/>
    </source>
</evidence>
<dbReference type="SUPFAM" id="SSF51905">
    <property type="entry name" value="FAD/NAD(P)-binding domain"/>
    <property type="match status" value="1"/>
</dbReference>
<protein>
    <submittedName>
        <fullName evidence="7">FAD-dependent oxidoreductase</fullName>
    </submittedName>
</protein>
<dbReference type="Proteomes" id="UP000602759">
    <property type="component" value="Unassembled WGS sequence"/>
</dbReference>
<comment type="caution">
    <text evidence="7">The sequence shown here is derived from an EMBL/GenBank/DDBJ whole genome shotgun (WGS) entry which is preliminary data.</text>
</comment>
<accession>A0ABR7YP45</accession>
<dbReference type="PANTHER" id="PTHR43498:SF1">
    <property type="entry name" value="COB--COM HETERODISULFIDE REDUCTASE IRON-SULFUR SUBUNIT A"/>
    <property type="match status" value="1"/>
</dbReference>
<dbReference type="EMBL" id="JACOIK010000006">
    <property type="protein sequence ID" value="MBD1433091.1"/>
    <property type="molecule type" value="Genomic_DNA"/>
</dbReference>
<keyword evidence="5" id="KW-0411">Iron-sulfur</keyword>
<evidence type="ECO:0000313" key="8">
    <source>
        <dbReference type="Proteomes" id="UP000602759"/>
    </source>
</evidence>
<evidence type="ECO:0000256" key="1">
    <source>
        <dbReference type="ARBA" id="ARBA00022485"/>
    </source>
</evidence>
<evidence type="ECO:0000256" key="5">
    <source>
        <dbReference type="ARBA" id="ARBA00023014"/>
    </source>
</evidence>
<feature type="chain" id="PRO_5045760076" evidence="6">
    <location>
        <begin position="23"/>
        <end position="548"/>
    </location>
</feature>
<dbReference type="Pfam" id="PF12831">
    <property type="entry name" value="FAD_oxidored"/>
    <property type="match status" value="1"/>
</dbReference>
<sequence length="548" mass="61572">MRKTLLAMVIMGLLVACNQSHSNEYQADLIVYGGTSAGIISAVQAKKSGKTVIVVSPDKHLGGLSSGGLGFTDTGDKSVIGGLARDFYHRVYLHYQDSTAWRWQQQSEYGNTGQGTPAIDGDARTMWIFEPHVAEQVFEDYVKEYDLEVWRDEWLDRESGVSKEGDRITSITTLSGKTFKGKMFIDATYEGDLLASAEVSYHVGREANSVYGEKWNGIQTGVLHHDHWFKNDISPYVIPGDSTSGLLYGVSAEDPGIYGEGDHRLQAYCFRMCLSNHPDNRVPFPKPANYKPENYELLARVFASGWRETFRKFDPIPNRKTDTNNHGPFSTDFIGMNYDYPEASYERRKEIIKEHEEYQKGLLYFMANDEKVPAEVRKEMAQWGLAKDEFTNNGNWPHQLYIREARRMVGQHVMTEHDTFSEGEILDPVGMGSYALDSHNVQRYVKADGYVQNEGDIGVKPKKGPYKISYGSLVPKKEECTNLLVPVCVSSSHIAFGSIRMEPVFMILGQSAALAASLAIDKEFAVQDVPYDALQKQLLDSKQILAKP</sequence>
<keyword evidence="3" id="KW-0560">Oxidoreductase</keyword>
<evidence type="ECO:0000256" key="6">
    <source>
        <dbReference type="SAM" id="SignalP"/>
    </source>
</evidence>
<proteinExistence type="predicted"/>
<reference evidence="7 8" key="1">
    <citation type="submission" date="2020-08" db="EMBL/GenBank/DDBJ databases">
        <title>Sphingobacterium sp. DN00404 isolated from aquaculture water.</title>
        <authorList>
            <person name="Zhang M."/>
        </authorList>
    </citation>
    <scope>NUCLEOTIDE SEQUENCE [LARGE SCALE GENOMIC DNA]</scope>
    <source>
        <strain evidence="7 8">DN00404</strain>
    </source>
</reference>
<evidence type="ECO:0000256" key="3">
    <source>
        <dbReference type="ARBA" id="ARBA00023002"/>
    </source>
</evidence>
<evidence type="ECO:0000256" key="2">
    <source>
        <dbReference type="ARBA" id="ARBA00022723"/>
    </source>
</evidence>
<dbReference type="PANTHER" id="PTHR43498">
    <property type="entry name" value="FERREDOXIN:COB-COM HETERODISULFIDE REDUCTASE SUBUNIT A"/>
    <property type="match status" value="1"/>
</dbReference>
<keyword evidence="2" id="KW-0479">Metal-binding</keyword>
<dbReference type="RefSeq" id="WP_190994077.1">
    <property type="nucleotide sequence ID" value="NZ_JACOIK010000006.1"/>
</dbReference>
<keyword evidence="4" id="KW-0408">Iron</keyword>
<name>A0ABR7YP45_9SPHI</name>
<evidence type="ECO:0000313" key="7">
    <source>
        <dbReference type="EMBL" id="MBD1433091.1"/>
    </source>
</evidence>
<gene>
    <name evidence="7" type="ORF">H8B06_09665</name>
</gene>
<dbReference type="InterPro" id="IPR039650">
    <property type="entry name" value="HdrA-like"/>
</dbReference>
<keyword evidence="6" id="KW-0732">Signal</keyword>
<dbReference type="PROSITE" id="PS51257">
    <property type="entry name" value="PROKAR_LIPOPROTEIN"/>
    <property type="match status" value="1"/>
</dbReference>